<dbReference type="Proteomes" id="UP000257109">
    <property type="component" value="Unassembled WGS sequence"/>
</dbReference>
<gene>
    <name evidence="3" type="ORF">CR513_40921</name>
</gene>
<dbReference type="OrthoDB" id="695705at2759"/>
<sequence>DVTIRESLKRLKEEARLLVNIGLFLWTTSGVFGRHLALLDNGPFGHTSLWTTPRVIVLSYVNSDLISEIQRLSLASQNLISRIFRFYFKTVRRHEKDPRRTPLDTLKCKIPPFVGDEEAESYLEWEMKVRMVTYEFNGYALVEVRESKRRHIDTWLDLRRKMRTRFVPTSYAQDLYNKLQRMYQGSKSIEEYFKEMKVALMRANNVVESYHYTSLDDLVHQPRKDKSPKKENSPSQGRKKEHTPPNLGSLSQRSNIKCFKFLGKGHIASQSLKKRNMVMREDESFHEESSSNSGGESLSDYSPYESDLFMVKSLMSTQVDEDSDS</sequence>
<dbReference type="PANTHER" id="PTHR35046:SF9">
    <property type="entry name" value="RNA-DIRECTED DNA POLYMERASE"/>
    <property type="match status" value="1"/>
</dbReference>
<accession>A0A371FKU2</accession>
<feature type="region of interest" description="Disordered" evidence="1">
    <location>
        <begin position="217"/>
        <end position="251"/>
    </location>
</feature>
<dbReference type="Pfam" id="PF03732">
    <property type="entry name" value="Retrotrans_gag"/>
    <property type="match status" value="1"/>
</dbReference>
<dbReference type="PANTHER" id="PTHR35046">
    <property type="entry name" value="ZINC KNUCKLE (CCHC-TYPE) FAMILY PROTEIN"/>
    <property type="match status" value="1"/>
</dbReference>
<evidence type="ECO:0000313" key="4">
    <source>
        <dbReference type="Proteomes" id="UP000257109"/>
    </source>
</evidence>
<evidence type="ECO:0000256" key="1">
    <source>
        <dbReference type="SAM" id="MobiDB-lite"/>
    </source>
</evidence>
<protein>
    <recommendedName>
        <fullName evidence="2">Retrotransposon gag domain-containing protein</fullName>
    </recommendedName>
</protein>
<evidence type="ECO:0000313" key="3">
    <source>
        <dbReference type="EMBL" id="RDX78753.1"/>
    </source>
</evidence>
<organism evidence="3 4">
    <name type="scientific">Mucuna pruriens</name>
    <name type="common">Velvet bean</name>
    <name type="synonym">Dolichos pruriens</name>
    <dbReference type="NCBI Taxonomy" id="157652"/>
    <lineage>
        <taxon>Eukaryota</taxon>
        <taxon>Viridiplantae</taxon>
        <taxon>Streptophyta</taxon>
        <taxon>Embryophyta</taxon>
        <taxon>Tracheophyta</taxon>
        <taxon>Spermatophyta</taxon>
        <taxon>Magnoliopsida</taxon>
        <taxon>eudicotyledons</taxon>
        <taxon>Gunneridae</taxon>
        <taxon>Pentapetalae</taxon>
        <taxon>rosids</taxon>
        <taxon>fabids</taxon>
        <taxon>Fabales</taxon>
        <taxon>Fabaceae</taxon>
        <taxon>Papilionoideae</taxon>
        <taxon>50 kb inversion clade</taxon>
        <taxon>NPAAA clade</taxon>
        <taxon>indigoferoid/millettioid clade</taxon>
        <taxon>Phaseoleae</taxon>
        <taxon>Mucuna</taxon>
    </lineage>
</organism>
<feature type="compositionally biased region" description="Basic and acidic residues" evidence="1">
    <location>
        <begin position="217"/>
        <end position="232"/>
    </location>
</feature>
<reference evidence="3" key="1">
    <citation type="submission" date="2018-05" db="EMBL/GenBank/DDBJ databases">
        <title>Draft genome of Mucuna pruriens seed.</title>
        <authorList>
            <person name="Nnadi N.E."/>
            <person name="Vos R."/>
            <person name="Hasami M.H."/>
            <person name="Devisetty U.K."/>
            <person name="Aguiy J.C."/>
        </authorList>
    </citation>
    <scope>NUCLEOTIDE SEQUENCE [LARGE SCALE GENOMIC DNA]</scope>
    <source>
        <strain evidence="3">JCA_2017</strain>
    </source>
</reference>
<feature type="region of interest" description="Disordered" evidence="1">
    <location>
        <begin position="280"/>
        <end position="302"/>
    </location>
</feature>
<name>A0A371FKU2_MUCPR</name>
<feature type="domain" description="Retrotransposon gag" evidence="2">
    <location>
        <begin position="131"/>
        <end position="208"/>
    </location>
</feature>
<feature type="compositionally biased region" description="Low complexity" evidence="1">
    <location>
        <begin position="290"/>
        <end position="302"/>
    </location>
</feature>
<proteinExistence type="predicted"/>
<dbReference type="AlphaFoldDB" id="A0A371FKU2"/>
<feature type="compositionally biased region" description="Basic and acidic residues" evidence="1">
    <location>
        <begin position="280"/>
        <end position="289"/>
    </location>
</feature>
<comment type="caution">
    <text evidence="3">The sequence shown here is derived from an EMBL/GenBank/DDBJ whole genome shotgun (WGS) entry which is preliminary data.</text>
</comment>
<feature type="non-terminal residue" evidence="3">
    <location>
        <position position="1"/>
    </location>
</feature>
<dbReference type="EMBL" id="QJKJ01008761">
    <property type="protein sequence ID" value="RDX78753.1"/>
    <property type="molecule type" value="Genomic_DNA"/>
</dbReference>
<keyword evidence="4" id="KW-1185">Reference proteome</keyword>
<dbReference type="InterPro" id="IPR005162">
    <property type="entry name" value="Retrotrans_gag_dom"/>
</dbReference>
<evidence type="ECO:0000259" key="2">
    <source>
        <dbReference type="Pfam" id="PF03732"/>
    </source>
</evidence>